<dbReference type="AlphaFoldDB" id="A0A1N6FRY1"/>
<organism evidence="1 2">
    <name type="scientific">Algoriphagus halophilus</name>
    <dbReference type="NCBI Taxonomy" id="226505"/>
    <lineage>
        <taxon>Bacteria</taxon>
        <taxon>Pseudomonadati</taxon>
        <taxon>Bacteroidota</taxon>
        <taxon>Cytophagia</taxon>
        <taxon>Cytophagales</taxon>
        <taxon>Cyclobacteriaceae</taxon>
        <taxon>Algoriphagus</taxon>
    </lineage>
</organism>
<dbReference type="OrthoDB" id="825897at2"/>
<accession>A0A1N6FRY1</accession>
<reference evidence="2" key="1">
    <citation type="submission" date="2016-11" db="EMBL/GenBank/DDBJ databases">
        <authorList>
            <person name="Varghese N."/>
            <person name="Submissions S."/>
        </authorList>
    </citation>
    <scope>NUCLEOTIDE SEQUENCE [LARGE SCALE GENOMIC DNA]</scope>
    <source>
        <strain evidence="2">DSM 15292</strain>
    </source>
</reference>
<keyword evidence="2" id="KW-1185">Reference proteome</keyword>
<sequence>MKNYMIIFVFIGLIFSCGPSEQKVDKLTKLLAEWKTTSKMIGDLSKEIGDQQFLLKTKKEENQTTEVIPISVNGEASNCETEYANLKEKIDGLIGVWQENTKEVEDLTARISSGKWTIEDDENLEGLASEAKKAKANVDLWMIKLNELKTKCELQSENSNS</sequence>
<evidence type="ECO:0000313" key="2">
    <source>
        <dbReference type="Proteomes" id="UP000185221"/>
    </source>
</evidence>
<protein>
    <submittedName>
        <fullName evidence="1">Uncharacterized protein</fullName>
    </submittedName>
</protein>
<dbReference type="PROSITE" id="PS51257">
    <property type="entry name" value="PROKAR_LIPOPROTEIN"/>
    <property type="match status" value="1"/>
</dbReference>
<evidence type="ECO:0000313" key="1">
    <source>
        <dbReference type="EMBL" id="SIN98010.1"/>
    </source>
</evidence>
<gene>
    <name evidence="1" type="ORF">SAMN05444394_2675</name>
</gene>
<proteinExistence type="predicted"/>
<dbReference type="EMBL" id="FSRC01000002">
    <property type="protein sequence ID" value="SIN98010.1"/>
    <property type="molecule type" value="Genomic_DNA"/>
</dbReference>
<name>A0A1N6FRY1_9BACT</name>
<dbReference type="RefSeq" id="WP_074225486.1">
    <property type="nucleotide sequence ID" value="NZ_FSRC01000002.1"/>
</dbReference>
<dbReference type="Proteomes" id="UP000185221">
    <property type="component" value="Unassembled WGS sequence"/>
</dbReference>